<reference evidence="15 16" key="1">
    <citation type="journal article" date="2015" name="Nature">
        <title>rRNA introns, odd ribosomes, and small enigmatic genomes across a large radiation of phyla.</title>
        <authorList>
            <person name="Brown C.T."/>
            <person name="Hug L.A."/>
            <person name="Thomas B.C."/>
            <person name="Sharon I."/>
            <person name="Castelle C.J."/>
            <person name="Singh A."/>
            <person name="Wilkins M.J."/>
            <person name="Williams K.H."/>
            <person name="Banfield J.F."/>
        </authorList>
    </citation>
    <scope>NUCLEOTIDE SEQUENCE [LARGE SCALE GENOMIC DNA]</scope>
</reference>
<keyword evidence="9" id="KW-0560">Oxidoreductase</keyword>
<sequence>MPKWFFKCKLHFLCVGLSLPVFVAWMILSPLSFRFQDVGMAWKSVAQVTGLLGILWFSFALILSARFRVCEKWFGPLDQMYLFHRKLGEVSFLFLLIHPIGALISSIIMRPDRIADLIIPGRSLPVTWGMLSSFLMIILLGVTLYFQLKYHVWKQTHQWMGLAFFLGSLHAFFIGSDLSRSVFLRVYILGFAVFALGCFVAYSIFNRWSVRQTLYQVNKINRLSKDVMNIQMKPKGKSIHFFPGQFIFVRFFLNGTWGESHPFSLTSNPKDLFLSLSFKVLGDDTSDLYNKMTVGTEVKVEGPFGSFGKQCDKAERLICIAGGIGVTPVLSMFSLLSSTQCADVYYSVKQEQEAVHLPELFRLQSLCPKSRIIPWVTERDGYLTAEAIDTSSRLTPFDHIYLCGPVEMMENLQNQLKKRGVSSDRIHFESFAFR</sequence>
<name>A0A0G0UC53_9BACT</name>
<evidence type="ECO:0000256" key="5">
    <source>
        <dbReference type="ARBA" id="ARBA00022714"/>
    </source>
</evidence>
<dbReference type="SUPFAM" id="SSF52343">
    <property type="entry name" value="Ferredoxin reductase-like, C-terminal NADP-linked domain"/>
    <property type="match status" value="1"/>
</dbReference>
<feature type="transmembrane region" description="Helical" evidence="13">
    <location>
        <begin position="45"/>
        <end position="69"/>
    </location>
</feature>
<dbReference type="GO" id="GO:0016491">
    <property type="term" value="F:oxidoreductase activity"/>
    <property type="evidence" value="ECO:0007669"/>
    <property type="project" value="UniProtKB-KW"/>
</dbReference>
<dbReference type="PROSITE" id="PS51384">
    <property type="entry name" value="FAD_FR"/>
    <property type="match status" value="1"/>
</dbReference>
<dbReference type="EMBL" id="LCAH01000011">
    <property type="protein sequence ID" value="KKR86569.1"/>
    <property type="molecule type" value="Genomic_DNA"/>
</dbReference>
<evidence type="ECO:0000259" key="14">
    <source>
        <dbReference type="PROSITE" id="PS51384"/>
    </source>
</evidence>
<keyword evidence="7" id="KW-0274">FAD</keyword>
<proteinExistence type="predicted"/>
<dbReference type="GO" id="GO:0016020">
    <property type="term" value="C:membrane"/>
    <property type="evidence" value="ECO:0007669"/>
    <property type="project" value="UniProtKB-SubCell"/>
</dbReference>
<evidence type="ECO:0000256" key="12">
    <source>
        <dbReference type="ARBA" id="ARBA00023136"/>
    </source>
</evidence>
<feature type="transmembrane region" description="Helical" evidence="13">
    <location>
        <begin position="159"/>
        <end position="176"/>
    </location>
</feature>
<dbReference type="InterPro" id="IPR001433">
    <property type="entry name" value="OxRdtase_FAD/NAD-bd"/>
</dbReference>
<dbReference type="Pfam" id="PF01794">
    <property type="entry name" value="Ferric_reduct"/>
    <property type="match status" value="1"/>
</dbReference>
<keyword evidence="11" id="KW-0411">Iron-sulfur</keyword>
<dbReference type="InterPro" id="IPR013130">
    <property type="entry name" value="Fe3_Rdtase_TM_dom"/>
</dbReference>
<organism evidence="15 16">
    <name type="scientific">Candidatus Uhrbacteria bacterium GW2011_GWC2_41_11</name>
    <dbReference type="NCBI Taxonomy" id="1618985"/>
    <lineage>
        <taxon>Bacteria</taxon>
        <taxon>Candidatus Uhriibacteriota</taxon>
    </lineage>
</organism>
<dbReference type="InterPro" id="IPR017938">
    <property type="entry name" value="Riboflavin_synthase-like_b-brl"/>
</dbReference>
<dbReference type="InterPro" id="IPR039261">
    <property type="entry name" value="FNR_nucleotide-bd"/>
</dbReference>
<dbReference type="GO" id="GO:0051537">
    <property type="term" value="F:2 iron, 2 sulfur cluster binding"/>
    <property type="evidence" value="ECO:0007669"/>
    <property type="project" value="UniProtKB-KW"/>
</dbReference>
<evidence type="ECO:0000256" key="13">
    <source>
        <dbReference type="SAM" id="Phobius"/>
    </source>
</evidence>
<protein>
    <recommendedName>
        <fullName evidence="14">FAD-binding FR-type domain-containing protein</fullName>
    </recommendedName>
</protein>
<dbReference type="Pfam" id="PF00175">
    <property type="entry name" value="NAD_binding_1"/>
    <property type="match status" value="1"/>
</dbReference>
<evidence type="ECO:0000256" key="1">
    <source>
        <dbReference type="ARBA" id="ARBA00001974"/>
    </source>
</evidence>
<comment type="caution">
    <text evidence="15">The sequence shown here is derived from an EMBL/GenBank/DDBJ whole genome shotgun (WGS) entry which is preliminary data.</text>
</comment>
<comment type="subcellular location">
    <subcellularLocation>
        <location evidence="2">Membrane</location>
        <topology evidence="2">Multi-pass membrane protein</topology>
    </subcellularLocation>
</comment>
<keyword evidence="8 13" id="KW-1133">Transmembrane helix</keyword>
<evidence type="ECO:0000313" key="15">
    <source>
        <dbReference type="EMBL" id="KKR86569.1"/>
    </source>
</evidence>
<evidence type="ECO:0000256" key="3">
    <source>
        <dbReference type="ARBA" id="ARBA00022630"/>
    </source>
</evidence>
<evidence type="ECO:0000256" key="11">
    <source>
        <dbReference type="ARBA" id="ARBA00023014"/>
    </source>
</evidence>
<feature type="transmembrane region" description="Helical" evidence="13">
    <location>
        <begin position="317"/>
        <end position="336"/>
    </location>
</feature>
<evidence type="ECO:0000256" key="7">
    <source>
        <dbReference type="ARBA" id="ARBA00022827"/>
    </source>
</evidence>
<keyword evidence="5" id="KW-0001">2Fe-2S</keyword>
<dbReference type="Pfam" id="PF08022">
    <property type="entry name" value="FAD_binding_8"/>
    <property type="match status" value="1"/>
</dbReference>
<dbReference type="PRINTS" id="PR00410">
    <property type="entry name" value="PHEHYDRXLASE"/>
</dbReference>
<comment type="cofactor">
    <cofactor evidence="1">
        <name>FAD</name>
        <dbReference type="ChEBI" id="CHEBI:57692"/>
    </cofactor>
</comment>
<keyword evidence="3" id="KW-0285">Flavoprotein</keyword>
<feature type="transmembrane region" description="Helical" evidence="13">
    <location>
        <begin position="128"/>
        <end position="147"/>
    </location>
</feature>
<dbReference type="GO" id="GO:0046872">
    <property type="term" value="F:metal ion binding"/>
    <property type="evidence" value="ECO:0007669"/>
    <property type="project" value="UniProtKB-KW"/>
</dbReference>
<dbReference type="InterPro" id="IPR013112">
    <property type="entry name" value="FAD-bd_8"/>
</dbReference>
<feature type="domain" description="FAD-binding FR-type" evidence="14">
    <location>
        <begin position="210"/>
        <end position="310"/>
    </location>
</feature>
<keyword evidence="10" id="KW-0408">Iron</keyword>
<evidence type="ECO:0000256" key="4">
    <source>
        <dbReference type="ARBA" id="ARBA00022692"/>
    </source>
</evidence>
<evidence type="ECO:0000256" key="9">
    <source>
        <dbReference type="ARBA" id="ARBA00023002"/>
    </source>
</evidence>
<dbReference type="InterPro" id="IPR050415">
    <property type="entry name" value="MRET"/>
</dbReference>
<evidence type="ECO:0000256" key="8">
    <source>
        <dbReference type="ARBA" id="ARBA00022989"/>
    </source>
</evidence>
<evidence type="ECO:0000256" key="2">
    <source>
        <dbReference type="ARBA" id="ARBA00004141"/>
    </source>
</evidence>
<feature type="transmembrane region" description="Helical" evidence="13">
    <location>
        <begin position="90"/>
        <end position="108"/>
    </location>
</feature>
<keyword evidence="12 13" id="KW-0472">Membrane</keyword>
<accession>A0A0G0UC53</accession>
<keyword evidence="6" id="KW-0479">Metal-binding</keyword>
<dbReference type="Gene3D" id="3.40.50.80">
    <property type="entry name" value="Nucleotide-binding domain of ferredoxin-NADP reductase (FNR) module"/>
    <property type="match status" value="1"/>
</dbReference>
<feature type="transmembrane region" description="Helical" evidence="13">
    <location>
        <begin position="182"/>
        <end position="205"/>
    </location>
</feature>
<dbReference type="PANTHER" id="PTHR47354">
    <property type="entry name" value="NADH OXIDOREDUCTASE HCR"/>
    <property type="match status" value="1"/>
</dbReference>
<dbReference type="PANTHER" id="PTHR47354:SF8">
    <property type="entry name" value="1,2-PHENYLACETYL-COA EPOXIDASE, SUBUNIT E"/>
    <property type="match status" value="1"/>
</dbReference>
<evidence type="ECO:0000256" key="6">
    <source>
        <dbReference type="ARBA" id="ARBA00022723"/>
    </source>
</evidence>
<dbReference type="InterPro" id="IPR017927">
    <property type="entry name" value="FAD-bd_FR_type"/>
</dbReference>
<evidence type="ECO:0000256" key="10">
    <source>
        <dbReference type="ARBA" id="ARBA00023004"/>
    </source>
</evidence>
<dbReference type="SUPFAM" id="SSF63380">
    <property type="entry name" value="Riboflavin synthase domain-like"/>
    <property type="match status" value="1"/>
</dbReference>
<dbReference type="Proteomes" id="UP000034616">
    <property type="component" value="Unassembled WGS sequence"/>
</dbReference>
<dbReference type="Gene3D" id="2.40.30.10">
    <property type="entry name" value="Translation factors"/>
    <property type="match status" value="1"/>
</dbReference>
<keyword evidence="4 13" id="KW-0812">Transmembrane</keyword>
<dbReference type="GO" id="GO:0050660">
    <property type="term" value="F:flavin adenine dinucleotide binding"/>
    <property type="evidence" value="ECO:0007669"/>
    <property type="project" value="TreeGrafter"/>
</dbReference>
<dbReference type="AlphaFoldDB" id="A0A0G0UC53"/>
<feature type="transmembrane region" description="Helical" evidence="13">
    <location>
        <begin position="12"/>
        <end position="33"/>
    </location>
</feature>
<gene>
    <name evidence="15" type="ORF">UU35_C0011G0022</name>
</gene>
<evidence type="ECO:0000313" key="16">
    <source>
        <dbReference type="Proteomes" id="UP000034616"/>
    </source>
</evidence>